<gene>
    <name evidence="1" type="ORF">DAPPUDRAFT_333798</name>
</gene>
<proteinExistence type="predicted"/>
<dbReference type="KEGG" id="dpx:DAPPUDRAFT_333798"/>
<accession>E9HTV3</accession>
<keyword evidence="2" id="KW-1185">Reference proteome</keyword>
<dbReference type="AlphaFoldDB" id="E9HTV3"/>
<dbReference type="Proteomes" id="UP000000305">
    <property type="component" value="Unassembled WGS sequence"/>
</dbReference>
<dbReference type="InParanoid" id="E9HTV3"/>
<name>E9HTV3_DAPPU</name>
<dbReference type="EMBL" id="GL732786">
    <property type="protein sequence ID" value="EFX64829.1"/>
    <property type="molecule type" value="Genomic_DNA"/>
</dbReference>
<organism evidence="1 2">
    <name type="scientific">Daphnia pulex</name>
    <name type="common">Water flea</name>
    <dbReference type="NCBI Taxonomy" id="6669"/>
    <lineage>
        <taxon>Eukaryota</taxon>
        <taxon>Metazoa</taxon>
        <taxon>Ecdysozoa</taxon>
        <taxon>Arthropoda</taxon>
        <taxon>Crustacea</taxon>
        <taxon>Branchiopoda</taxon>
        <taxon>Diplostraca</taxon>
        <taxon>Cladocera</taxon>
        <taxon>Anomopoda</taxon>
        <taxon>Daphniidae</taxon>
        <taxon>Daphnia</taxon>
    </lineage>
</organism>
<evidence type="ECO:0000313" key="1">
    <source>
        <dbReference type="EMBL" id="EFX64829.1"/>
    </source>
</evidence>
<dbReference type="InterPro" id="IPR012340">
    <property type="entry name" value="NA-bd_OB-fold"/>
</dbReference>
<protein>
    <submittedName>
        <fullName evidence="1">Uncharacterized protein</fullName>
    </submittedName>
</protein>
<dbReference type="OrthoDB" id="6385965at2759"/>
<evidence type="ECO:0000313" key="2">
    <source>
        <dbReference type="Proteomes" id="UP000000305"/>
    </source>
</evidence>
<reference evidence="1 2" key="1">
    <citation type="journal article" date="2011" name="Science">
        <title>The ecoresponsive genome of Daphnia pulex.</title>
        <authorList>
            <person name="Colbourne J.K."/>
            <person name="Pfrender M.E."/>
            <person name="Gilbert D."/>
            <person name="Thomas W.K."/>
            <person name="Tucker A."/>
            <person name="Oakley T.H."/>
            <person name="Tokishita S."/>
            <person name="Aerts A."/>
            <person name="Arnold G.J."/>
            <person name="Basu M.K."/>
            <person name="Bauer D.J."/>
            <person name="Caceres C.E."/>
            <person name="Carmel L."/>
            <person name="Casola C."/>
            <person name="Choi J.H."/>
            <person name="Detter J.C."/>
            <person name="Dong Q."/>
            <person name="Dusheyko S."/>
            <person name="Eads B.D."/>
            <person name="Frohlich T."/>
            <person name="Geiler-Samerotte K.A."/>
            <person name="Gerlach D."/>
            <person name="Hatcher P."/>
            <person name="Jogdeo S."/>
            <person name="Krijgsveld J."/>
            <person name="Kriventseva E.V."/>
            <person name="Kultz D."/>
            <person name="Laforsch C."/>
            <person name="Lindquist E."/>
            <person name="Lopez J."/>
            <person name="Manak J.R."/>
            <person name="Muller J."/>
            <person name="Pangilinan J."/>
            <person name="Patwardhan R.P."/>
            <person name="Pitluck S."/>
            <person name="Pritham E.J."/>
            <person name="Rechtsteiner A."/>
            <person name="Rho M."/>
            <person name="Rogozin I.B."/>
            <person name="Sakarya O."/>
            <person name="Salamov A."/>
            <person name="Schaack S."/>
            <person name="Shapiro H."/>
            <person name="Shiga Y."/>
            <person name="Skalitzky C."/>
            <person name="Smith Z."/>
            <person name="Souvorov A."/>
            <person name="Sung W."/>
            <person name="Tang Z."/>
            <person name="Tsuchiya D."/>
            <person name="Tu H."/>
            <person name="Vos H."/>
            <person name="Wang M."/>
            <person name="Wolf Y.I."/>
            <person name="Yamagata H."/>
            <person name="Yamada T."/>
            <person name="Ye Y."/>
            <person name="Shaw J.R."/>
            <person name="Andrews J."/>
            <person name="Crease T.J."/>
            <person name="Tang H."/>
            <person name="Lucas S.M."/>
            <person name="Robertson H.M."/>
            <person name="Bork P."/>
            <person name="Koonin E.V."/>
            <person name="Zdobnov E.M."/>
            <person name="Grigoriev I.V."/>
            <person name="Lynch M."/>
            <person name="Boore J.L."/>
        </authorList>
    </citation>
    <scope>NUCLEOTIDE SEQUENCE [LARGE SCALE GENOMIC DNA]</scope>
</reference>
<sequence>MGSKGEEFFGMLELGKSYMLKNGFVIALNSKESLPDILYNFVPLEKIENINAGQIIDTFGYVCDMGSMTVDVHHESFADNMMVNMTVGCTNDTRLLISGMGYRRGVWFARSGIQEDSIVAIKGIRIERQVNELLLEAGAILRMKQGVDGEDDDKAADGEESTKLAKFSKLKEFVSVVVKDIDQVV</sequence>
<dbReference type="Gene3D" id="2.40.50.140">
    <property type="entry name" value="Nucleic acid-binding proteins"/>
    <property type="match status" value="1"/>
</dbReference>
<dbReference type="HOGENOM" id="CLU_1462753_0_0_1"/>